<protein>
    <submittedName>
        <fullName evidence="2">Uncharacterized protein</fullName>
    </submittedName>
</protein>
<gene>
    <name evidence="2" type="ORF">Ciccas_007969</name>
</gene>
<evidence type="ECO:0000313" key="2">
    <source>
        <dbReference type="EMBL" id="KAL3313426.1"/>
    </source>
</evidence>
<feature type="coiled-coil region" evidence="1">
    <location>
        <begin position="99"/>
        <end position="126"/>
    </location>
</feature>
<accession>A0ABD2Q1B9</accession>
<dbReference type="Proteomes" id="UP001626550">
    <property type="component" value="Unassembled WGS sequence"/>
</dbReference>
<evidence type="ECO:0000256" key="1">
    <source>
        <dbReference type="SAM" id="Coils"/>
    </source>
</evidence>
<name>A0ABD2Q1B9_9PLAT</name>
<reference evidence="2 3" key="1">
    <citation type="submission" date="2024-11" db="EMBL/GenBank/DDBJ databases">
        <title>Adaptive evolution of stress response genes in parasites aligns with host niche diversity.</title>
        <authorList>
            <person name="Hahn C."/>
            <person name="Resl P."/>
        </authorList>
    </citation>
    <scope>NUCLEOTIDE SEQUENCE [LARGE SCALE GENOMIC DNA]</scope>
    <source>
        <strain evidence="2">EGGRZ-B1_66</strain>
        <tissue evidence="2">Body</tissue>
    </source>
</reference>
<dbReference type="EMBL" id="JBJKFK010001308">
    <property type="protein sequence ID" value="KAL3313426.1"/>
    <property type="molecule type" value="Genomic_DNA"/>
</dbReference>
<organism evidence="2 3">
    <name type="scientific">Cichlidogyrus casuarinus</name>
    <dbReference type="NCBI Taxonomy" id="1844966"/>
    <lineage>
        <taxon>Eukaryota</taxon>
        <taxon>Metazoa</taxon>
        <taxon>Spiralia</taxon>
        <taxon>Lophotrochozoa</taxon>
        <taxon>Platyhelminthes</taxon>
        <taxon>Monogenea</taxon>
        <taxon>Monopisthocotylea</taxon>
        <taxon>Dactylogyridea</taxon>
        <taxon>Ancyrocephalidae</taxon>
        <taxon>Cichlidogyrus</taxon>
    </lineage>
</organism>
<feature type="non-terminal residue" evidence="2">
    <location>
        <position position="1"/>
    </location>
</feature>
<keyword evidence="3" id="KW-1185">Reference proteome</keyword>
<evidence type="ECO:0000313" key="3">
    <source>
        <dbReference type="Proteomes" id="UP001626550"/>
    </source>
</evidence>
<dbReference type="AlphaFoldDB" id="A0ABD2Q1B9"/>
<comment type="caution">
    <text evidence="2">The sequence shown here is derived from an EMBL/GenBank/DDBJ whole genome shotgun (WGS) entry which is preliminary data.</text>
</comment>
<keyword evidence="1" id="KW-0175">Coiled coil</keyword>
<proteinExistence type="predicted"/>
<sequence>VHLIKYENNEQLKSSVSKYLDEQMCEWLVREVSLNGRKVITDSQKEFWKMNKEASHDPRGTEEYVTDFVDNASPDGHKPHVNIIQAGDGKRIRWARHKAEEAATNLEDDEAVMTSAEQNLDDMESDACVEATPRKSSSMFKGFFQKK</sequence>